<reference evidence="3" key="1">
    <citation type="submission" date="2019-02" db="EMBL/GenBank/DDBJ databases">
        <title>Isolation and identification of novel species under the genus Muribaculum.</title>
        <authorList>
            <person name="Miyake S."/>
            <person name="Ding Y."/>
            <person name="Low A."/>
            <person name="Soh M."/>
            <person name="Seedorf H."/>
        </authorList>
    </citation>
    <scope>NUCLEOTIDE SEQUENCE [LARGE SCALE GENOMIC DNA]</scope>
    <source>
        <strain evidence="3">H5</strain>
    </source>
</reference>
<dbReference type="EMBL" id="CP039396">
    <property type="protein sequence ID" value="QCD42223.1"/>
    <property type="molecule type" value="Genomic_DNA"/>
</dbReference>
<evidence type="ECO:0000256" key="1">
    <source>
        <dbReference type="SAM" id="SignalP"/>
    </source>
</evidence>
<keyword evidence="3" id="KW-1185">Reference proteome</keyword>
<proteinExistence type="predicted"/>
<evidence type="ECO:0000313" key="3">
    <source>
        <dbReference type="Proteomes" id="UP000297149"/>
    </source>
</evidence>
<evidence type="ECO:0000313" key="2">
    <source>
        <dbReference type="EMBL" id="QCD42223.1"/>
    </source>
</evidence>
<sequence length="122" mass="13851">MKKIFTLILVIMTFALHAIAQGSNEDTSSKGIVLEYSQYTETSGRHRAPMRMDNIEAWYNAESNSINILYDGDATGEVFLYLNNNIIEYDSEINTSFQISIPGLYKIEIIGETWIAQGYIQL</sequence>
<dbReference type="KEGG" id="ddb:E7747_08000"/>
<keyword evidence="1" id="KW-0732">Signal</keyword>
<protein>
    <recommendedName>
        <fullName evidence="4">DUF3244 domain-containing protein</fullName>
    </recommendedName>
</protein>
<organism evidence="2 3">
    <name type="scientific">Duncaniella dubosii</name>
    <dbReference type="NCBI Taxonomy" id="2518971"/>
    <lineage>
        <taxon>Bacteria</taxon>
        <taxon>Pseudomonadati</taxon>
        <taxon>Bacteroidota</taxon>
        <taxon>Bacteroidia</taxon>
        <taxon>Bacteroidales</taxon>
        <taxon>Muribaculaceae</taxon>
        <taxon>Duncaniella</taxon>
    </lineage>
</organism>
<dbReference type="RefSeq" id="WP_123615190.1">
    <property type="nucleotide sequence ID" value="NZ_CAXHQF010000039.1"/>
</dbReference>
<dbReference type="Proteomes" id="UP000297149">
    <property type="component" value="Chromosome"/>
</dbReference>
<gene>
    <name evidence="2" type="ORF">E7747_08000</name>
</gene>
<dbReference type="AlphaFoldDB" id="A0A4P7W2Q7"/>
<name>A0A4P7W2Q7_9BACT</name>
<feature type="signal peptide" evidence="1">
    <location>
        <begin position="1"/>
        <end position="20"/>
    </location>
</feature>
<feature type="chain" id="PRO_5020193684" description="DUF3244 domain-containing protein" evidence="1">
    <location>
        <begin position="21"/>
        <end position="122"/>
    </location>
</feature>
<evidence type="ECO:0008006" key="4">
    <source>
        <dbReference type="Google" id="ProtNLM"/>
    </source>
</evidence>
<accession>A0A4P7W2Q7</accession>